<feature type="domain" description="OmpR/PhoB-type" evidence="7">
    <location>
        <begin position="124"/>
        <end position="224"/>
    </location>
</feature>
<dbReference type="Proteomes" id="UP001595818">
    <property type="component" value="Unassembled WGS sequence"/>
</dbReference>
<dbReference type="Gene3D" id="6.10.250.690">
    <property type="match status" value="1"/>
</dbReference>
<evidence type="ECO:0000259" key="7">
    <source>
        <dbReference type="PROSITE" id="PS51755"/>
    </source>
</evidence>
<feature type="domain" description="Response regulatory" evidence="6">
    <location>
        <begin position="2"/>
        <end position="116"/>
    </location>
</feature>
<proteinExistence type="predicted"/>
<dbReference type="SUPFAM" id="SSF52172">
    <property type="entry name" value="CheY-like"/>
    <property type="match status" value="1"/>
</dbReference>
<dbReference type="CDD" id="cd00383">
    <property type="entry name" value="trans_reg_C"/>
    <property type="match status" value="1"/>
</dbReference>
<protein>
    <submittedName>
        <fullName evidence="8">Response regulator transcription factor</fullName>
    </submittedName>
</protein>
<dbReference type="Gene3D" id="3.40.50.2300">
    <property type="match status" value="1"/>
</dbReference>
<organism evidence="8 9">
    <name type="scientific">Negadavirga shengliensis</name>
    <dbReference type="NCBI Taxonomy" id="1389218"/>
    <lineage>
        <taxon>Bacteria</taxon>
        <taxon>Pseudomonadati</taxon>
        <taxon>Bacteroidota</taxon>
        <taxon>Cytophagia</taxon>
        <taxon>Cytophagales</taxon>
        <taxon>Cyclobacteriaceae</taxon>
        <taxon>Negadavirga</taxon>
    </lineage>
</organism>
<sequence>MRVLLVEDEKLLAKEVIGYLEEGQTICDWEADYKGASEQIAVNQYDFILLDLGLPDGDGISLLDEIKAHQEQSITIILTARSDIKDRVLGLERGADDYLSKPFSLLELKARMQAILRRKSGWNKEEIKLGDFVLDLGSRTVTHKNEEISLTNKEFSLLHFLLIHPNRVINRFQLAEHIWGDHVEDDYQSNYIDVHIKNIRKKLGRYASVDWLETVRGVGYKVKT</sequence>
<comment type="caution">
    <text evidence="8">The sequence shown here is derived from an EMBL/GenBank/DDBJ whole genome shotgun (WGS) entry which is preliminary data.</text>
</comment>
<dbReference type="InterPro" id="IPR011006">
    <property type="entry name" value="CheY-like_superfamily"/>
</dbReference>
<evidence type="ECO:0000259" key="6">
    <source>
        <dbReference type="PROSITE" id="PS50110"/>
    </source>
</evidence>
<reference evidence="9" key="1">
    <citation type="journal article" date="2019" name="Int. J. Syst. Evol. Microbiol.">
        <title>The Global Catalogue of Microorganisms (GCM) 10K type strain sequencing project: providing services to taxonomists for standard genome sequencing and annotation.</title>
        <authorList>
            <consortium name="The Broad Institute Genomics Platform"/>
            <consortium name="The Broad Institute Genome Sequencing Center for Infectious Disease"/>
            <person name="Wu L."/>
            <person name="Ma J."/>
        </authorList>
    </citation>
    <scope>NUCLEOTIDE SEQUENCE [LARGE SCALE GENOMIC DNA]</scope>
    <source>
        <strain evidence="9">CGMCC 4.7466</strain>
    </source>
</reference>
<keyword evidence="2 5" id="KW-0238">DNA-binding</keyword>
<feature type="DNA-binding region" description="OmpR/PhoB-type" evidence="5">
    <location>
        <begin position="124"/>
        <end position="224"/>
    </location>
</feature>
<dbReference type="Pfam" id="PF00486">
    <property type="entry name" value="Trans_reg_C"/>
    <property type="match status" value="1"/>
</dbReference>
<accession>A0ABV9SVK2</accession>
<keyword evidence="4" id="KW-0597">Phosphoprotein</keyword>
<evidence type="ECO:0000256" key="2">
    <source>
        <dbReference type="ARBA" id="ARBA00023125"/>
    </source>
</evidence>
<gene>
    <name evidence="8" type="ORF">ACFPFU_01615</name>
</gene>
<dbReference type="InterPro" id="IPR001867">
    <property type="entry name" value="OmpR/PhoB-type_DNA-bd"/>
</dbReference>
<dbReference type="SMART" id="SM00448">
    <property type="entry name" value="REC"/>
    <property type="match status" value="1"/>
</dbReference>
<feature type="modified residue" description="4-aspartylphosphate" evidence="4">
    <location>
        <position position="51"/>
    </location>
</feature>
<evidence type="ECO:0000256" key="5">
    <source>
        <dbReference type="PROSITE-ProRule" id="PRU01091"/>
    </source>
</evidence>
<dbReference type="InterPro" id="IPR001789">
    <property type="entry name" value="Sig_transdc_resp-reg_receiver"/>
</dbReference>
<evidence type="ECO:0000313" key="8">
    <source>
        <dbReference type="EMBL" id="MFC4870364.1"/>
    </source>
</evidence>
<dbReference type="Pfam" id="PF00072">
    <property type="entry name" value="Response_reg"/>
    <property type="match status" value="1"/>
</dbReference>
<dbReference type="PANTHER" id="PTHR48111:SF67">
    <property type="entry name" value="TRANSCRIPTIONAL REGULATORY PROTEIN TCTD"/>
    <property type="match status" value="1"/>
</dbReference>
<keyword evidence="3" id="KW-0804">Transcription</keyword>
<dbReference type="SMART" id="SM00862">
    <property type="entry name" value="Trans_reg_C"/>
    <property type="match status" value="1"/>
</dbReference>
<dbReference type="Gene3D" id="1.10.10.10">
    <property type="entry name" value="Winged helix-like DNA-binding domain superfamily/Winged helix DNA-binding domain"/>
    <property type="match status" value="1"/>
</dbReference>
<dbReference type="PROSITE" id="PS50110">
    <property type="entry name" value="RESPONSE_REGULATORY"/>
    <property type="match status" value="1"/>
</dbReference>
<evidence type="ECO:0000313" key="9">
    <source>
        <dbReference type="Proteomes" id="UP001595818"/>
    </source>
</evidence>
<name>A0ABV9SVK2_9BACT</name>
<dbReference type="RefSeq" id="WP_377060836.1">
    <property type="nucleotide sequence ID" value="NZ_JBHSJJ010000001.1"/>
</dbReference>
<evidence type="ECO:0000256" key="4">
    <source>
        <dbReference type="PROSITE-ProRule" id="PRU00169"/>
    </source>
</evidence>
<dbReference type="EMBL" id="JBHSJJ010000001">
    <property type="protein sequence ID" value="MFC4870364.1"/>
    <property type="molecule type" value="Genomic_DNA"/>
</dbReference>
<dbReference type="PANTHER" id="PTHR48111">
    <property type="entry name" value="REGULATOR OF RPOS"/>
    <property type="match status" value="1"/>
</dbReference>
<keyword evidence="9" id="KW-1185">Reference proteome</keyword>
<dbReference type="InterPro" id="IPR039420">
    <property type="entry name" value="WalR-like"/>
</dbReference>
<dbReference type="PROSITE" id="PS51755">
    <property type="entry name" value="OMPR_PHOB"/>
    <property type="match status" value="1"/>
</dbReference>
<evidence type="ECO:0000256" key="1">
    <source>
        <dbReference type="ARBA" id="ARBA00023015"/>
    </source>
</evidence>
<keyword evidence="1" id="KW-0805">Transcription regulation</keyword>
<dbReference type="InterPro" id="IPR036388">
    <property type="entry name" value="WH-like_DNA-bd_sf"/>
</dbReference>
<evidence type="ECO:0000256" key="3">
    <source>
        <dbReference type="ARBA" id="ARBA00023163"/>
    </source>
</evidence>